<keyword evidence="9" id="KW-1185">Reference proteome</keyword>
<dbReference type="PANTHER" id="PTHR22726:SF1">
    <property type="entry name" value="METALLOENDOPEPTIDASE OMA1, MITOCHONDRIAL"/>
    <property type="match status" value="1"/>
</dbReference>
<name>A0A1R3G4B4_COCAP</name>
<keyword evidence="3 6" id="KW-0378">Hydrolase</keyword>
<dbReference type="STRING" id="210143.A0A1R3G4B4"/>
<dbReference type="InterPro" id="IPR001915">
    <property type="entry name" value="Peptidase_M48"/>
</dbReference>
<dbReference type="AlphaFoldDB" id="A0A1R3G4B4"/>
<keyword evidence="2" id="KW-0479">Metal-binding</keyword>
<dbReference type="GO" id="GO:0051603">
    <property type="term" value="P:proteolysis involved in protein catabolic process"/>
    <property type="evidence" value="ECO:0007669"/>
    <property type="project" value="TreeGrafter"/>
</dbReference>
<dbReference type="Gramene" id="OMO52921">
    <property type="protein sequence ID" value="OMO52921"/>
    <property type="gene ID" value="CCACVL1_29004"/>
</dbReference>
<comment type="cofactor">
    <cofactor evidence="6">
        <name>Zn(2+)</name>
        <dbReference type="ChEBI" id="CHEBI:29105"/>
    </cofactor>
    <text evidence="6">Binds 1 zinc ion per subunit.</text>
</comment>
<dbReference type="EMBL" id="AWWV01015374">
    <property type="protein sequence ID" value="OMO52921.1"/>
    <property type="molecule type" value="Genomic_DNA"/>
</dbReference>
<evidence type="ECO:0000256" key="1">
    <source>
        <dbReference type="ARBA" id="ARBA00022670"/>
    </source>
</evidence>
<comment type="similarity">
    <text evidence="6">Belongs to the peptidase M48 family.</text>
</comment>
<dbReference type="Gene3D" id="3.30.2010.10">
    <property type="entry name" value="Metalloproteases ('zincins'), catalytic domain"/>
    <property type="match status" value="1"/>
</dbReference>
<evidence type="ECO:0000256" key="3">
    <source>
        <dbReference type="ARBA" id="ARBA00022801"/>
    </source>
</evidence>
<evidence type="ECO:0000256" key="4">
    <source>
        <dbReference type="ARBA" id="ARBA00022833"/>
    </source>
</evidence>
<feature type="non-terminal residue" evidence="8">
    <location>
        <position position="198"/>
    </location>
</feature>
<keyword evidence="5 6" id="KW-0482">Metalloprotease</keyword>
<reference evidence="8 9" key="1">
    <citation type="submission" date="2013-09" db="EMBL/GenBank/DDBJ databases">
        <title>Corchorus capsularis genome sequencing.</title>
        <authorList>
            <person name="Alam M."/>
            <person name="Haque M.S."/>
            <person name="Islam M.S."/>
            <person name="Emdad E.M."/>
            <person name="Islam M.M."/>
            <person name="Ahmed B."/>
            <person name="Halim A."/>
            <person name="Hossen Q.M.M."/>
            <person name="Hossain M.Z."/>
            <person name="Ahmed R."/>
            <person name="Khan M.M."/>
            <person name="Islam R."/>
            <person name="Rashid M.M."/>
            <person name="Khan S.A."/>
            <person name="Rahman M.S."/>
            <person name="Alam M."/>
        </authorList>
    </citation>
    <scope>NUCLEOTIDE SEQUENCE [LARGE SCALE GENOMIC DNA]</scope>
    <source>
        <strain evidence="9">cv. CVL-1</strain>
        <tissue evidence="8">Whole seedling</tissue>
    </source>
</reference>
<sequence>MAPNPFTVKNKLYKWFLSPPWPAALLDDYHIHTVVLLKQQGGFINPIVAKSTNRRLKALSKTEEWEKFEKEHIGKPLPQSDPRVIRVQSISRNLIHGLNKGLMLKGEPRLISENSKFPSQTKEFHTSAVSAHMREGTYRQKRRWKPATNLDGKVWEIYVADKNINNAFCGLDGKIVIYAGLLEKLKSDEEIATVIAHE</sequence>
<evidence type="ECO:0000256" key="2">
    <source>
        <dbReference type="ARBA" id="ARBA00022723"/>
    </source>
</evidence>
<feature type="domain" description="Peptidase M48" evidence="7">
    <location>
        <begin position="149"/>
        <end position="198"/>
    </location>
</feature>
<keyword evidence="4 6" id="KW-0862">Zinc</keyword>
<dbReference type="GO" id="GO:0046872">
    <property type="term" value="F:metal ion binding"/>
    <property type="evidence" value="ECO:0007669"/>
    <property type="project" value="UniProtKB-KW"/>
</dbReference>
<protein>
    <submittedName>
        <fullName evidence="8">Peptidase M48</fullName>
    </submittedName>
</protein>
<dbReference type="GO" id="GO:0016020">
    <property type="term" value="C:membrane"/>
    <property type="evidence" value="ECO:0007669"/>
    <property type="project" value="TreeGrafter"/>
</dbReference>
<proteinExistence type="inferred from homology"/>
<evidence type="ECO:0000256" key="5">
    <source>
        <dbReference type="ARBA" id="ARBA00023049"/>
    </source>
</evidence>
<evidence type="ECO:0000313" key="8">
    <source>
        <dbReference type="EMBL" id="OMO52921.1"/>
    </source>
</evidence>
<evidence type="ECO:0000259" key="7">
    <source>
        <dbReference type="Pfam" id="PF01435"/>
    </source>
</evidence>
<evidence type="ECO:0000256" key="6">
    <source>
        <dbReference type="RuleBase" id="RU003983"/>
    </source>
</evidence>
<dbReference type="OrthoDB" id="1744618at2759"/>
<keyword evidence="1 6" id="KW-0645">Protease</keyword>
<organism evidence="8 9">
    <name type="scientific">Corchorus capsularis</name>
    <name type="common">Jute</name>
    <dbReference type="NCBI Taxonomy" id="210143"/>
    <lineage>
        <taxon>Eukaryota</taxon>
        <taxon>Viridiplantae</taxon>
        <taxon>Streptophyta</taxon>
        <taxon>Embryophyta</taxon>
        <taxon>Tracheophyta</taxon>
        <taxon>Spermatophyta</taxon>
        <taxon>Magnoliopsida</taxon>
        <taxon>eudicotyledons</taxon>
        <taxon>Gunneridae</taxon>
        <taxon>Pentapetalae</taxon>
        <taxon>rosids</taxon>
        <taxon>malvids</taxon>
        <taxon>Malvales</taxon>
        <taxon>Malvaceae</taxon>
        <taxon>Grewioideae</taxon>
        <taxon>Apeibeae</taxon>
        <taxon>Corchorus</taxon>
    </lineage>
</organism>
<accession>A0A1R3G4B4</accession>
<dbReference type="GO" id="GO:0004222">
    <property type="term" value="F:metalloendopeptidase activity"/>
    <property type="evidence" value="ECO:0007669"/>
    <property type="project" value="InterPro"/>
</dbReference>
<comment type="caution">
    <text evidence="8">The sequence shown here is derived from an EMBL/GenBank/DDBJ whole genome shotgun (WGS) entry which is preliminary data.</text>
</comment>
<dbReference type="InterPro" id="IPR051156">
    <property type="entry name" value="Mito/Outer_Membr_Metalloprot"/>
</dbReference>
<gene>
    <name evidence="8" type="ORF">CCACVL1_29004</name>
</gene>
<dbReference type="PANTHER" id="PTHR22726">
    <property type="entry name" value="METALLOENDOPEPTIDASE OMA1"/>
    <property type="match status" value="1"/>
</dbReference>
<dbReference type="Proteomes" id="UP000188268">
    <property type="component" value="Unassembled WGS sequence"/>
</dbReference>
<evidence type="ECO:0000313" key="9">
    <source>
        <dbReference type="Proteomes" id="UP000188268"/>
    </source>
</evidence>
<dbReference type="Pfam" id="PF01435">
    <property type="entry name" value="Peptidase_M48"/>
    <property type="match status" value="1"/>
</dbReference>